<dbReference type="PANTHER" id="PTHR10815:SF5">
    <property type="entry name" value="METHYLATED-DNA--PROTEIN-CYSTEINE METHYLTRANSFERASE"/>
    <property type="match status" value="1"/>
</dbReference>
<dbReference type="SUPFAM" id="SSF46767">
    <property type="entry name" value="Methylated DNA-protein cysteine methyltransferase, C-terminal domain"/>
    <property type="match status" value="1"/>
</dbReference>
<comment type="subcellular location">
    <subcellularLocation>
        <location evidence="9">Cytoplasm</location>
    </subcellularLocation>
</comment>
<protein>
    <recommendedName>
        <fullName evidence="9">Methylated-DNA--protein-cysteine methyltransferase</fullName>
        <ecNumber evidence="9">2.1.1.63</ecNumber>
    </recommendedName>
    <alternativeName>
        <fullName evidence="9">6-O-methylguanine-DNA methyltransferase</fullName>
        <shortName evidence="9">MGMT</shortName>
    </alternativeName>
    <alternativeName>
        <fullName evidence="9">O-6-methylguanine-DNA-alkyltransferase</fullName>
    </alternativeName>
</protein>
<reference evidence="12 15" key="2">
    <citation type="submission" date="2018-06" db="EMBL/GenBank/DDBJ databases">
        <authorList>
            <consortium name="Pathogen Informatics"/>
            <person name="Doyle S."/>
        </authorList>
    </citation>
    <scope>NUCLEOTIDE SEQUENCE [LARGE SCALE GENOMIC DNA]</scope>
    <source>
        <strain evidence="12 15">NCTC12714</strain>
    </source>
</reference>
<evidence type="ECO:0000313" key="15">
    <source>
        <dbReference type="Proteomes" id="UP000255139"/>
    </source>
</evidence>
<dbReference type="SUPFAM" id="SSF53155">
    <property type="entry name" value="Methylated DNA-protein cysteine methyltransferase domain"/>
    <property type="match status" value="1"/>
</dbReference>
<dbReference type="InterPro" id="IPR001497">
    <property type="entry name" value="MethylDNA_cys_MeTrfase_AS"/>
</dbReference>
<dbReference type="Pfam" id="PF02870">
    <property type="entry name" value="Methyltransf_1N"/>
    <property type="match status" value="1"/>
</dbReference>
<dbReference type="Gene3D" id="3.30.160.70">
    <property type="entry name" value="Methylated DNA-protein cysteine methyltransferase domain"/>
    <property type="match status" value="1"/>
</dbReference>
<comment type="similarity">
    <text evidence="2 9">Belongs to the MGMT family.</text>
</comment>
<evidence type="ECO:0000256" key="3">
    <source>
        <dbReference type="ARBA" id="ARBA00022490"/>
    </source>
</evidence>
<evidence type="ECO:0000313" key="14">
    <source>
        <dbReference type="Proteomes" id="UP000029922"/>
    </source>
</evidence>
<feature type="domain" description="Methylated-DNA-[protein]-cysteine S-methyltransferase DNA binding" evidence="10">
    <location>
        <begin position="82"/>
        <end position="167"/>
    </location>
</feature>
<dbReference type="InterPro" id="IPR036217">
    <property type="entry name" value="MethylDNA_cys_MeTrfase_DNAb"/>
</dbReference>
<dbReference type="STRING" id="216.LS73_07605"/>
<dbReference type="OrthoDB" id="9802228at2"/>
<keyword evidence="15" id="KW-1185">Reference proteome</keyword>
<keyword evidence="5 9" id="KW-0808">Transferase</keyword>
<dbReference type="PROSITE" id="PS00374">
    <property type="entry name" value="MGMT"/>
    <property type="match status" value="1"/>
</dbReference>
<dbReference type="Proteomes" id="UP000255139">
    <property type="component" value="Unassembled WGS sequence"/>
</dbReference>
<evidence type="ECO:0000256" key="9">
    <source>
        <dbReference type="HAMAP-Rule" id="MF_00772"/>
    </source>
</evidence>
<dbReference type="AlphaFoldDB" id="A0A099TYE2"/>
<keyword evidence="3 9" id="KW-0963">Cytoplasm</keyword>
<evidence type="ECO:0000259" key="10">
    <source>
        <dbReference type="Pfam" id="PF01035"/>
    </source>
</evidence>
<dbReference type="NCBIfam" id="TIGR00589">
    <property type="entry name" value="ogt"/>
    <property type="match status" value="1"/>
</dbReference>
<feature type="domain" description="Methylguanine DNA methyltransferase ribonuclease-like" evidence="11">
    <location>
        <begin position="1"/>
        <end position="73"/>
    </location>
</feature>
<dbReference type="EMBL" id="JRPD02000050">
    <property type="protein sequence ID" value="TLD97936.1"/>
    <property type="molecule type" value="Genomic_DNA"/>
</dbReference>
<dbReference type="GO" id="GO:0032259">
    <property type="term" value="P:methylation"/>
    <property type="evidence" value="ECO:0007669"/>
    <property type="project" value="UniProtKB-KW"/>
</dbReference>
<evidence type="ECO:0000313" key="13">
    <source>
        <dbReference type="EMBL" id="TLD97936.1"/>
    </source>
</evidence>
<dbReference type="InterPro" id="IPR036631">
    <property type="entry name" value="MGMT_N_sf"/>
</dbReference>
<reference evidence="13 14" key="1">
    <citation type="journal article" date="2014" name="Genome Announc.">
        <title>Draft genome sequences of eight enterohepatic helicobacter species isolated from both laboratory and wild rodents.</title>
        <authorList>
            <person name="Sheh A."/>
            <person name="Shen Z."/>
            <person name="Fox J.G."/>
        </authorList>
    </citation>
    <scope>NUCLEOTIDE SEQUENCE [LARGE SCALE GENOMIC DNA]</scope>
    <source>
        <strain evidence="13 14">ST1</strain>
    </source>
</reference>
<dbReference type="GO" id="GO:0006307">
    <property type="term" value="P:DNA alkylation repair"/>
    <property type="evidence" value="ECO:0007669"/>
    <property type="project" value="UniProtKB-UniRule"/>
</dbReference>
<keyword evidence="6 9" id="KW-0227">DNA damage</keyword>
<dbReference type="Proteomes" id="UP000029922">
    <property type="component" value="Unassembled WGS sequence"/>
</dbReference>
<dbReference type="HAMAP" id="MF_00772">
    <property type="entry name" value="OGT"/>
    <property type="match status" value="1"/>
</dbReference>
<evidence type="ECO:0000256" key="8">
    <source>
        <dbReference type="ARBA" id="ARBA00049348"/>
    </source>
</evidence>
<evidence type="ECO:0000259" key="11">
    <source>
        <dbReference type="Pfam" id="PF02870"/>
    </source>
</evidence>
<dbReference type="InterPro" id="IPR014048">
    <property type="entry name" value="MethylDNA_cys_MeTrfase_DNA-bd"/>
</dbReference>
<evidence type="ECO:0000256" key="2">
    <source>
        <dbReference type="ARBA" id="ARBA00008711"/>
    </source>
</evidence>
<proteinExistence type="inferred from homology"/>
<gene>
    <name evidence="12" type="primary">ogt</name>
    <name evidence="13" type="ORF">LS73_009630</name>
    <name evidence="12" type="ORF">NCTC12714_00528</name>
</gene>
<evidence type="ECO:0000256" key="7">
    <source>
        <dbReference type="ARBA" id="ARBA00023204"/>
    </source>
</evidence>
<sequence length="170" mass="19312">MIYRHYNSPFGDMIILSKNENLVGLYFQTQKEFKKIQDTYEAYKPYKHGVLDVFEQTKQWLDIYFLGDLPTFTPGLELDSTPFRLRVWEILQTIKKGEVITYKDIAKIIAKEKNIPNMSAQAVGGAVGSNPICIIIPCHRVIGSNNSLVGYAGGVDIKRKLLELEGIKID</sequence>
<comment type="miscellaneous">
    <text evidence="9">This enzyme catalyzes only one turnover and therefore is not strictly catalytic. According to one definition, an enzyme is a biocatalyst that acts repeatedly and over many reaction cycles.</text>
</comment>
<evidence type="ECO:0000256" key="5">
    <source>
        <dbReference type="ARBA" id="ARBA00022679"/>
    </source>
</evidence>
<evidence type="ECO:0000313" key="12">
    <source>
        <dbReference type="EMBL" id="STQ85740.1"/>
    </source>
</evidence>
<dbReference type="GO" id="GO:0005737">
    <property type="term" value="C:cytoplasm"/>
    <property type="evidence" value="ECO:0007669"/>
    <property type="project" value="UniProtKB-SubCell"/>
</dbReference>
<dbReference type="InterPro" id="IPR008332">
    <property type="entry name" value="MethylG_MeTrfase_N"/>
</dbReference>
<comment type="catalytic activity">
    <reaction evidence="8 9">
        <text>a 6-O-methyl-2'-deoxyguanosine in DNA + L-cysteinyl-[protein] = S-methyl-L-cysteinyl-[protein] + a 2'-deoxyguanosine in DNA</text>
        <dbReference type="Rhea" id="RHEA:24000"/>
        <dbReference type="Rhea" id="RHEA-COMP:10131"/>
        <dbReference type="Rhea" id="RHEA-COMP:10132"/>
        <dbReference type="Rhea" id="RHEA-COMP:11367"/>
        <dbReference type="Rhea" id="RHEA-COMP:11368"/>
        <dbReference type="ChEBI" id="CHEBI:29950"/>
        <dbReference type="ChEBI" id="CHEBI:82612"/>
        <dbReference type="ChEBI" id="CHEBI:85445"/>
        <dbReference type="ChEBI" id="CHEBI:85448"/>
        <dbReference type="EC" id="2.1.1.63"/>
    </reaction>
</comment>
<name>A0A099TYE2_9HELI</name>
<dbReference type="EC" id="2.1.1.63" evidence="9"/>
<evidence type="ECO:0000256" key="1">
    <source>
        <dbReference type="ARBA" id="ARBA00001286"/>
    </source>
</evidence>
<dbReference type="Pfam" id="PF01035">
    <property type="entry name" value="DNA_binding_1"/>
    <property type="match status" value="1"/>
</dbReference>
<keyword evidence="4 9" id="KW-0489">Methyltransferase</keyword>
<dbReference type="InterPro" id="IPR023546">
    <property type="entry name" value="MGMT"/>
</dbReference>
<dbReference type="GO" id="GO:0003908">
    <property type="term" value="F:methylated-DNA-[protein]-cysteine S-methyltransferase activity"/>
    <property type="evidence" value="ECO:0007669"/>
    <property type="project" value="UniProtKB-UniRule"/>
</dbReference>
<keyword evidence="7 9" id="KW-0234">DNA repair</keyword>
<comment type="catalytic activity">
    <reaction evidence="1 9">
        <text>a 4-O-methyl-thymidine in DNA + L-cysteinyl-[protein] = a thymidine in DNA + S-methyl-L-cysteinyl-[protein]</text>
        <dbReference type="Rhea" id="RHEA:53428"/>
        <dbReference type="Rhea" id="RHEA-COMP:10131"/>
        <dbReference type="Rhea" id="RHEA-COMP:10132"/>
        <dbReference type="Rhea" id="RHEA-COMP:13555"/>
        <dbReference type="Rhea" id="RHEA-COMP:13556"/>
        <dbReference type="ChEBI" id="CHEBI:29950"/>
        <dbReference type="ChEBI" id="CHEBI:82612"/>
        <dbReference type="ChEBI" id="CHEBI:137386"/>
        <dbReference type="ChEBI" id="CHEBI:137387"/>
        <dbReference type="EC" id="2.1.1.63"/>
    </reaction>
</comment>
<dbReference type="FunFam" id="1.10.10.10:FF:000214">
    <property type="entry name" value="Methylated-DNA--protein-cysteine methyltransferase"/>
    <property type="match status" value="1"/>
</dbReference>
<dbReference type="RefSeq" id="WP_034558672.1">
    <property type="nucleotide sequence ID" value="NZ_FZML01000065.1"/>
</dbReference>
<dbReference type="CDD" id="cd06445">
    <property type="entry name" value="ATase"/>
    <property type="match status" value="1"/>
</dbReference>
<dbReference type="PANTHER" id="PTHR10815">
    <property type="entry name" value="METHYLATED-DNA--PROTEIN-CYSTEINE METHYLTRANSFERASE"/>
    <property type="match status" value="1"/>
</dbReference>
<dbReference type="InterPro" id="IPR036388">
    <property type="entry name" value="WH-like_DNA-bd_sf"/>
</dbReference>
<accession>A0A099TYE2</accession>
<dbReference type="Gene3D" id="1.10.10.10">
    <property type="entry name" value="Winged helix-like DNA-binding domain superfamily/Winged helix DNA-binding domain"/>
    <property type="match status" value="1"/>
</dbReference>
<evidence type="ECO:0000256" key="4">
    <source>
        <dbReference type="ARBA" id="ARBA00022603"/>
    </source>
</evidence>
<dbReference type="EMBL" id="UGJE01000002">
    <property type="protein sequence ID" value="STQ85740.1"/>
    <property type="molecule type" value="Genomic_DNA"/>
</dbReference>
<feature type="active site" description="Nucleophile; methyl group acceptor" evidence="9">
    <location>
        <position position="138"/>
    </location>
</feature>
<evidence type="ECO:0000256" key="6">
    <source>
        <dbReference type="ARBA" id="ARBA00022763"/>
    </source>
</evidence>
<organism evidence="12 15">
    <name type="scientific">Helicobacter muridarum</name>
    <dbReference type="NCBI Taxonomy" id="216"/>
    <lineage>
        <taxon>Bacteria</taxon>
        <taxon>Pseudomonadati</taxon>
        <taxon>Campylobacterota</taxon>
        <taxon>Epsilonproteobacteria</taxon>
        <taxon>Campylobacterales</taxon>
        <taxon>Helicobacteraceae</taxon>
        <taxon>Helicobacter</taxon>
    </lineage>
</organism>
<comment type="function">
    <text evidence="9">Involved in the cellular defense against the biological effects of O6-methylguanine (O6-MeG) and O4-methylthymine (O4-MeT) in DNA. Repairs the methylated nucleobase in DNA by stoichiometrically transferring the methyl group to a cysteine residue in the enzyme. This is a suicide reaction: the enzyme is irreversibly inactivated.</text>
</comment>